<proteinExistence type="predicted"/>
<evidence type="ECO:0000313" key="2">
    <source>
        <dbReference type="Proteomes" id="UP001148662"/>
    </source>
</evidence>
<reference evidence="1" key="1">
    <citation type="submission" date="2022-07" db="EMBL/GenBank/DDBJ databases">
        <title>Genome Sequence of Phlebia brevispora.</title>
        <authorList>
            <person name="Buettner E."/>
        </authorList>
    </citation>
    <scope>NUCLEOTIDE SEQUENCE</scope>
    <source>
        <strain evidence="1">MPL23</strain>
    </source>
</reference>
<organism evidence="1 2">
    <name type="scientific">Phlebia brevispora</name>
    <dbReference type="NCBI Taxonomy" id="194682"/>
    <lineage>
        <taxon>Eukaryota</taxon>
        <taxon>Fungi</taxon>
        <taxon>Dikarya</taxon>
        <taxon>Basidiomycota</taxon>
        <taxon>Agaricomycotina</taxon>
        <taxon>Agaricomycetes</taxon>
        <taxon>Polyporales</taxon>
        <taxon>Meruliaceae</taxon>
        <taxon>Phlebia</taxon>
    </lineage>
</organism>
<gene>
    <name evidence="1" type="ORF">NM688_g8310</name>
</gene>
<name>A0ACC1RST7_9APHY</name>
<evidence type="ECO:0000313" key="1">
    <source>
        <dbReference type="EMBL" id="KAJ3526050.1"/>
    </source>
</evidence>
<sequence length="349" mass="37773">MAQVPAKARQYFLPKLAGIDCLATRTFDVPKPKQHQVLVKIHAVSLNFRDLMIATGQYLGGSHENLVPCSDGAGEVVAVGEDVKKWRVGDRVSANFAVDHIAGETNPQIQQTALGGTIDGTLTEYQLFPDYSLVRIPDHLSYEEAATLPCAALTAWNALHGPVPVKAGDYVLVQGTGGVSMFALQLAVASGAIVIATSSSNEKLAKAKQLGAKYLINYKETPDWDHEVQKITNNEGVHHVVEVGGPSTIYKSLNSLRMGGWIHVIGFLGGNNVPDDIPLTLKILFKDANVRGILVGSRTMYEEMNRALAARDIKPVVDKVFPFDEAAAAYKHLESQKHMGKVVIRVASN</sequence>
<dbReference type="Proteomes" id="UP001148662">
    <property type="component" value="Unassembled WGS sequence"/>
</dbReference>
<comment type="caution">
    <text evidence="1">The sequence shown here is derived from an EMBL/GenBank/DDBJ whole genome shotgun (WGS) entry which is preliminary data.</text>
</comment>
<keyword evidence="2" id="KW-1185">Reference proteome</keyword>
<protein>
    <submittedName>
        <fullName evidence="1">Uncharacterized protein</fullName>
    </submittedName>
</protein>
<accession>A0ACC1RST7</accession>
<dbReference type="EMBL" id="JANHOG010002196">
    <property type="protein sequence ID" value="KAJ3526050.1"/>
    <property type="molecule type" value="Genomic_DNA"/>
</dbReference>